<dbReference type="RefSeq" id="WP_209843408.1">
    <property type="nucleotide sequence ID" value="NZ_JAGGJP010000031.1"/>
</dbReference>
<evidence type="ECO:0000313" key="1">
    <source>
        <dbReference type="EMBL" id="MFC5568188.1"/>
    </source>
</evidence>
<comment type="caution">
    <text evidence="1">The sequence shown here is derived from an EMBL/GenBank/DDBJ whole genome shotgun (WGS) entry which is preliminary data.</text>
</comment>
<name>A0ABW0SGQ7_9RHOB</name>
<dbReference type="EMBL" id="JBHSNA010000029">
    <property type="protein sequence ID" value="MFC5568188.1"/>
    <property type="molecule type" value="Genomic_DNA"/>
</dbReference>
<proteinExistence type="predicted"/>
<organism evidence="1 2">
    <name type="scientific">Rubellimicrobium aerolatum</name>
    <dbReference type="NCBI Taxonomy" id="490979"/>
    <lineage>
        <taxon>Bacteria</taxon>
        <taxon>Pseudomonadati</taxon>
        <taxon>Pseudomonadota</taxon>
        <taxon>Alphaproteobacteria</taxon>
        <taxon>Rhodobacterales</taxon>
        <taxon>Roseobacteraceae</taxon>
        <taxon>Rubellimicrobium</taxon>
    </lineage>
</organism>
<dbReference type="Proteomes" id="UP001596056">
    <property type="component" value="Unassembled WGS sequence"/>
</dbReference>
<gene>
    <name evidence="1" type="ORF">ACFPOC_17425</name>
</gene>
<reference evidence="2" key="1">
    <citation type="journal article" date="2019" name="Int. J. Syst. Evol. Microbiol.">
        <title>The Global Catalogue of Microorganisms (GCM) 10K type strain sequencing project: providing services to taxonomists for standard genome sequencing and annotation.</title>
        <authorList>
            <consortium name="The Broad Institute Genomics Platform"/>
            <consortium name="The Broad Institute Genome Sequencing Center for Infectious Disease"/>
            <person name="Wu L."/>
            <person name="Ma J."/>
        </authorList>
    </citation>
    <scope>NUCLEOTIDE SEQUENCE [LARGE SCALE GENOMIC DNA]</scope>
    <source>
        <strain evidence="2">KACC 11588</strain>
    </source>
</reference>
<protein>
    <submittedName>
        <fullName evidence="1">Uncharacterized protein</fullName>
    </submittedName>
</protein>
<evidence type="ECO:0000313" key="2">
    <source>
        <dbReference type="Proteomes" id="UP001596056"/>
    </source>
</evidence>
<sequence>MSRISPIICAEHLDQIGFHDPEAAAHEINVLLAYLFLPVDRSLLDDTAVPEKAHLGPAEQSAVLGDAAEARNPLQFLRPFPVPQIILAIKIGFWWPEDSDDLGVPAHLEDGAWFSLSEARQQELRQWLRQISASLLNRVQRGTRVRSELDVFLKSLAVTYELGTDRSKLGLELGSISHSKSRFLRLAEMVLASLPSLPSGRPRIPVSQRTAEVLAARWRRIRKAVARDRTSEVL</sequence>
<accession>A0ABW0SGQ7</accession>
<keyword evidence="2" id="KW-1185">Reference proteome</keyword>